<keyword evidence="9" id="KW-1133">Transmembrane helix</keyword>
<dbReference type="Pfam" id="PF02801">
    <property type="entry name" value="Ketoacyl-synt_C"/>
    <property type="match status" value="1"/>
</dbReference>
<evidence type="ECO:0000256" key="14">
    <source>
        <dbReference type="RuleBase" id="RU003694"/>
    </source>
</evidence>
<keyword evidence="6" id="KW-0997">Cell inner membrane</keyword>
<evidence type="ECO:0000313" key="16">
    <source>
        <dbReference type="EMBL" id="MFC3659191.1"/>
    </source>
</evidence>
<evidence type="ECO:0000256" key="5">
    <source>
        <dbReference type="ARBA" id="ARBA00022475"/>
    </source>
</evidence>
<dbReference type="InterPro" id="IPR016039">
    <property type="entry name" value="Thiolase-like"/>
</dbReference>
<dbReference type="SMART" id="SM00825">
    <property type="entry name" value="PKS_KS"/>
    <property type="match status" value="1"/>
</dbReference>
<comment type="similarity">
    <text evidence="3 14">Belongs to the thiolase-like superfamily. Beta-ketoacyl-ACP synthases family.</text>
</comment>
<gene>
    <name evidence="16" type="ORF">ACFOM9_03735</name>
</gene>
<keyword evidence="8" id="KW-0812">Transmembrane</keyword>
<evidence type="ECO:0000256" key="7">
    <source>
        <dbReference type="ARBA" id="ARBA00022679"/>
    </source>
</evidence>
<organism evidence="16 17">
    <name type="scientific">Luteimonas notoginsengisoli</name>
    <dbReference type="NCBI Taxonomy" id="1578200"/>
    <lineage>
        <taxon>Bacteria</taxon>
        <taxon>Pseudomonadati</taxon>
        <taxon>Pseudomonadota</taxon>
        <taxon>Gammaproteobacteria</taxon>
        <taxon>Lysobacterales</taxon>
        <taxon>Lysobacteraceae</taxon>
        <taxon>Luteimonas</taxon>
    </lineage>
</organism>
<dbReference type="InterPro" id="IPR014031">
    <property type="entry name" value="Ketoacyl_synth_C"/>
</dbReference>
<comment type="subcellular location">
    <subcellularLocation>
        <location evidence="1">Cell inner membrane</location>
    </subcellularLocation>
</comment>
<evidence type="ECO:0000256" key="12">
    <source>
        <dbReference type="ARBA" id="ARBA00039445"/>
    </source>
</evidence>
<keyword evidence="10" id="KW-0472">Membrane</keyword>
<accession>A0ABV7URA9</accession>
<evidence type="ECO:0000256" key="6">
    <source>
        <dbReference type="ARBA" id="ARBA00022519"/>
    </source>
</evidence>
<evidence type="ECO:0000259" key="15">
    <source>
        <dbReference type="PROSITE" id="PS52004"/>
    </source>
</evidence>
<evidence type="ECO:0000256" key="10">
    <source>
        <dbReference type="ARBA" id="ARBA00023136"/>
    </source>
</evidence>
<dbReference type="Gene3D" id="3.40.47.10">
    <property type="match status" value="2"/>
</dbReference>
<comment type="caution">
    <text evidence="16">The sequence shown here is derived from an EMBL/GenBank/DDBJ whole genome shotgun (WGS) entry which is preliminary data.</text>
</comment>
<dbReference type="InterPro" id="IPR000794">
    <property type="entry name" value="Beta-ketoacyl_synthase"/>
</dbReference>
<dbReference type="PANTHER" id="PTHR11712:SF352">
    <property type="entry name" value="3-OXOACYL-[ACYL-CARRIER-PROTEIN] SYNTHASE"/>
    <property type="match status" value="1"/>
</dbReference>
<comment type="function">
    <text evidence="11">Proposed to synthesize NOD factor fatty acyl chain. Involved in the synthesis of a highly unsaturated fatty acid moiety, which forms part of a lipo-oligosaccharide that is responsible for host specificity.</text>
</comment>
<keyword evidence="4" id="KW-0536">Nodulation</keyword>
<dbReference type="SUPFAM" id="SSF53901">
    <property type="entry name" value="Thiolase-like"/>
    <property type="match status" value="2"/>
</dbReference>
<comment type="pathway">
    <text evidence="2">Lipid metabolism.</text>
</comment>
<dbReference type="PANTHER" id="PTHR11712">
    <property type="entry name" value="POLYKETIDE SYNTHASE-RELATED"/>
    <property type="match status" value="1"/>
</dbReference>
<dbReference type="CDD" id="cd00834">
    <property type="entry name" value="KAS_I_II"/>
    <property type="match status" value="1"/>
</dbReference>
<evidence type="ECO:0000256" key="4">
    <source>
        <dbReference type="ARBA" id="ARBA00022458"/>
    </source>
</evidence>
<evidence type="ECO:0000256" key="3">
    <source>
        <dbReference type="ARBA" id="ARBA00008467"/>
    </source>
</evidence>
<name>A0ABV7URA9_9GAMM</name>
<dbReference type="PROSITE" id="PS52004">
    <property type="entry name" value="KS3_2"/>
    <property type="match status" value="1"/>
</dbReference>
<evidence type="ECO:0000256" key="11">
    <source>
        <dbReference type="ARBA" id="ARBA00037576"/>
    </source>
</evidence>
<evidence type="ECO:0000256" key="2">
    <source>
        <dbReference type="ARBA" id="ARBA00005189"/>
    </source>
</evidence>
<keyword evidence="7 14" id="KW-0808">Transferase</keyword>
<reference evidence="17" key="1">
    <citation type="journal article" date="2019" name="Int. J. Syst. Evol. Microbiol.">
        <title>The Global Catalogue of Microorganisms (GCM) 10K type strain sequencing project: providing services to taxonomists for standard genome sequencing and annotation.</title>
        <authorList>
            <consortium name="The Broad Institute Genomics Platform"/>
            <consortium name="The Broad Institute Genome Sequencing Center for Infectious Disease"/>
            <person name="Wu L."/>
            <person name="Ma J."/>
        </authorList>
    </citation>
    <scope>NUCLEOTIDE SEQUENCE [LARGE SCALE GENOMIC DNA]</scope>
    <source>
        <strain evidence="17">KCTC 42211</strain>
    </source>
</reference>
<evidence type="ECO:0000256" key="13">
    <source>
        <dbReference type="ARBA" id="ARBA00041756"/>
    </source>
</evidence>
<dbReference type="EMBL" id="JBHRYF010000001">
    <property type="protein sequence ID" value="MFC3659191.1"/>
    <property type="molecule type" value="Genomic_DNA"/>
</dbReference>
<evidence type="ECO:0000256" key="1">
    <source>
        <dbReference type="ARBA" id="ARBA00004533"/>
    </source>
</evidence>
<protein>
    <recommendedName>
        <fullName evidence="12">Nodulation protein E</fullName>
    </recommendedName>
    <alternativeName>
        <fullName evidence="13">Host-specificity of nodulation protein B</fullName>
    </alternativeName>
</protein>
<dbReference type="Proteomes" id="UP001595724">
    <property type="component" value="Unassembled WGS sequence"/>
</dbReference>
<feature type="domain" description="Ketosynthase family 3 (KS3)" evidence="15">
    <location>
        <begin position="3"/>
        <end position="408"/>
    </location>
</feature>
<evidence type="ECO:0000256" key="9">
    <source>
        <dbReference type="ARBA" id="ARBA00022989"/>
    </source>
</evidence>
<dbReference type="Pfam" id="PF00109">
    <property type="entry name" value="ketoacyl-synt"/>
    <property type="match status" value="1"/>
</dbReference>
<keyword evidence="5" id="KW-1003">Cell membrane</keyword>
<dbReference type="InterPro" id="IPR020841">
    <property type="entry name" value="PKS_Beta-ketoAc_synthase_dom"/>
</dbReference>
<proteinExistence type="inferred from homology"/>
<keyword evidence="17" id="KW-1185">Reference proteome</keyword>
<evidence type="ECO:0000313" key="17">
    <source>
        <dbReference type="Proteomes" id="UP001595724"/>
    </source>
</evidence>
<sequence length="411" mass="42581">MKKEAVAITGVGVLSPIGLDVEGVVDALRTARSGIDRITTPPTPREFAAGVVKQDFADAFTRLELPFLDRCQQLAIVSARQALLEAGIEDFSDFGQRAGLYYGNVNGGAAATLEWSRQLLVEGKQAARPFAAMAIMSNAGAAQIAIRHKIFGPVVTHASACGSSGVALGEAARAIADGYLDVAVAGGAEAPLTAGVLGVFSGTRAMSGPDGDDVSRTCKPFSRDRTGLVLGEGAAFVVLEAASHAERRGATIHGYLTGYGISSDAHHIGMPAAEGQVRSLQAALDHARLQPRDIGYLNAHATATDGGDVIESAAIRAVFGDGDDATRVSSTKAVHGHLLGATSALEFVITLLSMRNRVLPASAHMGEMDPRCKLNHVGPVPLRDVELDHALSFSCGFGGTNVALIVSRNPG</sequence>
<dbReference type="InterPro" id="IPR014030">
    <property type="entry name" value="Ketoacyl_synth_N"/>
</dbReference>
<evidence type="ECO:0000256" key="8">
    <source>
        <dbReference type="ARBA" id="ARBA00022692"/>
    </source>
</evidence>
<dbReference type="RefSeq" id="WP_386706299.1">
    <property type="nucleotide sequence ID" value="NZ_JBHRYF010000001.1"/>
</dbReference>